<feature type="transmembrane region" description="Helical" evidence="1">
    <location>
        <begin position="114"/>
        <end position="134"/>
    </location>
</feature>
<feature type="transmembrane region" description="Helical" evidence="1">
    <location>
        <begin position="62"/>
        <end position="83"/>
    </location>
</feature>
<sequence>MSARIDLSSGGGFSNWKQMCRIGRTKPAIIDHYMSGTEWTEFCDDIDEALEPLNRASKYSTIAFFVAFVSAIISMIFFAITIFSKQKDLMPSFDGTSFDDNFGSFDDDFGPPRGIFYGFGIIFVTVIISVAFTCNTGYKWQKSSEDIEEICAETSERQPRLSFHVRFERYYTFHGDEAKSHVNQYIEVLINQQGMHTELEPVAPYAPASSPYVVAASSPYVVAAIPDDTVQQRLKELEEVKHLLTEIEYSDKRTEILTDL</sequence>
<evidence type="ECO:0000256" key="1">
    <source>
        <dbReference type="SAM" id="Phobius"/>
    </source>
</evidence>
<accession>A0A7S1BLX1</accession>
<proteinExistence type="predicted"/>
<dbReference type="EMBL" id="HBFR01023823">
    <property type="protein sequence ID" value="CAD8889889.1"/>
    <property type="molecule type" value="Transcribed_RNA"/>
</dbReference>
<protein>
    <submittedName>
        <fullName evidence="2">Uncharacterized protein</fullName>
    </submittedName>
</protein>
<dbReference type="AlphaFoldDB" id="A0A7S1BLX1"/>
<keyword evidence="1" id="KW-0472">Membrane</keyword>
<keyword evidence="1" id="KW-1133">Transmembrane helix</keyword>
<organism evidence="2">
    <name type="scientific">Corethron hystrix</name>
    <dbReference type="NCBI Taxonomy" id="216773"/>
    <lineage>
        <taxon>Eukaryota</taxon>
        <taxon>Sar</taxon>
        <taxon>Stramenopiles</taxon>
        <taxon>Ochrophyta</taxon>
        <taxon>Bacillariophyta</taxon>
        <taxon>Coscinodiscophyceae</taxon>
        <taxon>Corethrophycidae</taxon>
        <taxon>Corethrales</taxon>
        <taxon>Corethraceae</taxon>
        <taxon>Corethron</taxon>
    </lineage>
</organism>
<keyword evidence="1" id="KW-0812">Transmembrane</keyword>
<reference evidence="2" key="1">
    <citation type="submission" date="2021-01" db="EMBL/GenBank/DDBJ databases">
        <authorList>
            <person name="Corre E."/>
            <person name="Pelletier E."/>
            <person name="Niang G."/>
            <person name="Scheremetjew M."/>
            <person name="Finn R."/>
            <person name="Kale V."/>
            <person name="Holt S."/>
            <person name="Cochrane G."/>
            <person name="Meng A."/>
            <person name="Brown T."/>
            <person name="Cohen L."/>
        </authorList>
    </citation>
    <scope>NUCLEOTIDE SEQUENCE</scope>
    <source>
        <strain evidence="2">308</strain>
    </source>
</reference>
<evidence type="ECO:0000313" key="2">
    <source>
        <dbReference type="EMBL" id="CAD8889889.1"/>
    </source>
</evidence>
<name>A0A7S1BLX1_9STRA</name>
<gene>
    <name evidence="2" type="ORF">CHYS00102_LOCUS17094</name>
</gene>